<dbReference type="PROSITE" id="PS50309">
    <property type="entry name" value="DC"/>
    <property type="match status" value="2"/>
</dbReference>
<feature type="domain" description="Protein kinase" evidence="21">
    <location>
        <begin position="373"/>
        <end position="630"/>
    </location>
</feature>
<sequence length="683" mass="75373">MSLNKTIELEHFDERDKARRSRSTRSTGASTGGGSGSRGSSLVLSPAHSANCSYYRTRTLQTLTSEKRAKKVRFYRNGDRYFKGLVYAVSNDRFRSYDTLLMDLTRSLADNLHLPQGVRVIYTVDGIKKITSMDELAEGDCYVCASNEPYRKLDYTKINNPNWKPGVAAGAPSGSSVVRESNDFIKPKLVTVIRSGVKPRKAVRILLNKKTAHSFDQVLEDITEAIKLDSGAVKRLYTLDGKQVTSLQDFFGDDDVFMACGLEKFRYAQDDYAITHSGKAASAFVNGTLPVTGYKSLSRFFSLATEGPGIQVGVAKSARSCPSPTSPGTRLNGNTLSCIVNGNTLSCIVNGNTLSCIVNGNRSVSSSIISDKYKVGKIIGDGNFAVVKDCVERSTGQEFALKIIDKARCCGKEHLIENEVAVLRRVRHPSIIQLIEVDDTPTELYLVMELVKGGDLFDAITCSTKYTERDASAMIFNLAGAIQYLHRMDIVHRDIKPENLLVCEYLDGTKSLKLGDFGLATVVEGPLYTVCGTPTYVAPEIIAETGYGLKVDIWAAGVIAYILLCGFPPFRSENNIQEELFDQILRGKLEFPSPDWDTVSLPAKMLIGEMLQVNADIRYSAEEVLSHPWVTVGPPPHTHTHVKLRNVLYPHLNKCVCVCFAGRGHSREQKREHRDIIVSYGDP</sequence>
<keyword evidence="24" id="KW-1185">Reference proteome</keyword>
<evidence type="ECO:0000256" key="19">
    <source>
        <dbReference type="PROSITE-ProRule" id="PRU10141"/>
    </source>
</evidence>
<keyword evidence="4" id="KW-0963">Cytoplasm</keyword>
<dbReference type="FunFam" id="3.30.200.20:FF:000057">
    <property type="entry name" value="Serine/threonine-protein kinase DCLK1 isoform 2"/>
    <property type="match status" value="1"/>
</dbReference>
<dbReference type="InterPro" id="IPR011009">
    <property type="entry name" value="Kinase-like_dom_sf"/>
</dbReference>
<dbReference type="Gene3D" id="3.30.200.20">
    <property type="entry name" value="Phosphorylase Kinase, domain 1"/>
    <property type="match status" value="1"/>
</dbReference>
<evidence type="ECO:0000256" key="10">
    <source>
        <dbReference type="ARBA" id="ARBA00022777"/>
    </source>
</evidence>
<dbReference type="InterPro" id="IPR036572">
    <property type="entry name" value="Doublecortin_dom_sf"/>
</dbReference>
<reference evidence="23" key="1">
    <citation type="submission" date="2025-08" db="UniProtKB">
        <authorList>
            <consortium name="Ensembl"/>
        </authorList>
    </citation>
    <scope>IDENTIFICATION</scope>
</reference>
<dbReference type="PROSITE" id="PS00107">
    <property type="entry name" value="PROTEIN_KINASE_ATP"/>
    <property type="match status" value="1"/>
</dbReference>
<keyword evidence="7" id="KW-0808">Transferase</keyword>
<feature type="binding site" evidence="19">
    <location>
        <position position="402"/>
    </location>
    <ligand>
        <name>ATP</name>
        <dbReference type="ChEBI" id="CHEBI:30616"/>
    </ligand>
</feature>
<evidence type="ECO:0000313" key="23">
    <source>
        <dbReference type="Ensembl" id="ENSSTUP00000002432.1"/>
    </source>
</evidence>
<keyword evidence="6" id="KW-0597">Phosphoprotein</keyword>
<accession>A0A673W1L5</accession>
<feature type="domain" description="Doublecortin" evidence="22">
    <location>
        <begin position="70"/>
        <end position="156"/>
    </location>
</feature>
<dbReference type="SMART" id="SM00220">
    <property type="entry name" value="S_TKc"/>
    <property type="match status" value="1"/>
</dbReference>
<dbReference type="GO" id="GO:0005524">
    <property type="term" value="F:ATP binding"/>
    <property type="evidence" value="ECO:0007669"/>
    <property type="project" value="UniProtKB-UniRule"/>
</dbReference>
<dbReference type="PROSITE" id="PS00108">
    <property type="entry name" value="PROTEIN_KINASE_ST"/>
    <property type="match status" value="1"/>
</dbReference>
<organism evidence="23 24">
    <name type="scientific">Salmo trutta</name>
    <name type="common">Brown trout</name>
    <dbReference type="NCBI Taxonomy" id="8032"/>
    <lineage>
        <taxon>Eukaryota</taxon>
        <taxon>Metazoa</taxon>
        <taxon>Chordata</taxon>
        <taxon>Craniata</taxon>
        <taxon>Vertebrata</taxon>
        <taxon>Euteleostomi</taxon>
        <taxon>Actinopterygii</taxon>
        <taxon>Neopterygii</taxon>
        <taxon>Teleostei</taxon>
        <taxon>Protacanthopterygii</taxon>
        <taxon>Salmoniformes</taxon>
        <taxon>Salmonidae</taxon>
        <taxon>Salmoninae</taxon>
        <taxon>Salmo</taxon>
    </lineage>
</organism>
<feature type="region of interest" description="Disordered" evidence="20">
    <location>
        <begin position="12"/>
        <end position="41"/>
    </location>
</feature>
<evidence type="ECO:0000256" key="18">
    <source>
        <dbReference type="ARBA" id="ARBA00080759"/>
    </source>
</evidence>
<dbReference type="AlphaFoldDB" id="A0A673W1L5"/>
<keyword evidence="5" id="KW-0723">Serine/threonine-protein kinase</keyword>
<dbReference type="InterPro" id="IPR000719">
    <property type="entry name" value="Prot_kinase_dom"/>
</dbReference>
<evidence type="ECO:0000256" key="9">
    <source>
        <dbReference type="ARBA" id="ARBA00022741"/>
    </source>
</evidence>
<comment type="similarity">
    <text evidence="2">Belongs to the protein kinase superfamily. CAMK Ser/Thr protein kinase family. CaMK subfamily.</text>
</comment>
<evidence type="ECO:0000259" key="22">
    <source>
        <dbReference type="PROSITE" id="PS50309"/>
    </source>
</evidence>
<dbReference type="GO" id="GO:0004674">
    <property type="term" value="F:protein serine/threonine kinase activity"/>
    <property type="evidence" value="ECO:0007669"/>
    <property type="project" value="UniProtKB-KW"/>
</dbReference>
<evidence type="ECO:0000256" key="14">
    <source>
        <dbReference type="ARBA" id="ARBA00048679"/>
    </source>
</evidence>
<dbReference type="Pfam" id="PF03607">
    <property type="entry name" value="DCX"/>
    <property type="match status" value="2"/>
</dbReference>
<evidence type="ECO:0000256" key="2">
    <source>
        <dbReference type="ARBA" id="ARBA00005354"/>
    </source>
</evidence>
<evidence type="ECO:0000313" key="24">
    <source>
        <dbReference type="Proteomes" id="UP000472277"/>
    </source>
</evidence>
<dbReference type="CDD" id="cd17069">
    <property type="entry name" value="DCX2"/>
    <property type="match status" value="1"/>
</dbReference>
<keyword evidence="12" id="KW-0206">Cytoskeleton</keyword>
<dbReference type="GeneTree" id="ENSGT00940000154895"/>
<evidence type="ECO:0000256" key="7">
    <source>
        <dbReference type="ARBA" id="ARBA00022679"/>
    </source>
</evidence>
<reference evidence="23" key="2">
    <citation type="submission" date="2025-09" db="UniProtKB">
        <authorList>
            <consortium name="Ensembl"/>
        </authorList>
    </citation>
    <scope>IDENTIFICATION</scope>
</reference>
<keyword evidence="9 19" id="KW-0547">Nucleotide-binding</keyword>
<dbReference type="Gene3D" id="3.10.20.230">
    <property type="entry name" value="Doublecortin domain"/>
    <property type="match status" value="2"/>
</dbReference>
<evidence type="ECO:0000256" key="5">
    <source>
        <dbReference type="ARBA" id="ARBA00022527"/>
    </source>
</evidence>
<evidence type="ECO:0000256" key="20">
    <source>
        <dbReference type="SAM" id="MobiDB-lite"/>
    </source>
</evidence>
<dbReference type="InterPro" id="IPR017441">
    <property type="entry name" value="Protein_kinase_ATP_BS"/>
</dbReference>
<feature type="domain" description="Doublecortin" evidence="22">
    <location>
        <begin position="188"/>
        <end position="271"/>
    </location>
</feature>
<dbReference type="GO" id="GO:0035556">
    <property type="term" value="P:intracellular signal transduction"/>
    <property type="evidence" value="ECO:0007669"/>
    <property type="project" value="InterPro"/>
</dbReference>
<dbReference type="InterPro" id="IPR008271">
    <property type="entry name" value="Ser/Thr_kinase_AS"/>
</dbReference>
<comment type="catalytic activity">
    <reaction evidence="13">
        <text>L-threonyl-[protein] + ATP = O-phospho-L-threonyl-[protein] + ADP + H(+)</text>
        <dbReference type="Rhea" id="RHEA:46608"/>
        <dbReference type="Rhea" id="RHEA-COMP:11060"/>
        <dbReference type="Rhea" id="RHEA-COMP:11605"/>
        <dbReference type="ChEBI" id="CHEBI:15378"/>
        <dbReference type="ChEBI" id="CHEBI:30013"/>
        <dbReference type="ChEBI" id="CHEBI:30616"/>
        <dbReference type="ChEBI" id="CHEBI:61977"/>
        <dbReference type="ChEBI" id="CHEBI:456216"/>
        <dbReference type="EC" id="2.7.11.1"/>
    </reaction>
</comment>
<dbReference type="FunFam" id="3.10.20.230:FF:000002">
    <property type="entry name" value="serine/threonine-protein kinase DCLK2 isoform X1"/>
    <property type="match status" value="1"/>
</dbReference>
<dbReference type="SMART" id="SM00537">
    <property type="entry name" value="DCX"/>
    <property type="match status" value="2"/>
</dbReference>
<dbReference type="EC" id="2.7.11.1" evidence="3"/>
<evidence type="ECO:0000259" key="21">
    <source>
        <dbReference type="PROSITE" id="PS50011"/>
    </source>
</evidence>
<evidence type="ECO:0000256" key="1">
    <source>
        <dbReference type="ARBA" id="ARBA00004245"/>
    </source>
</evidence>
<dbReference type="SUPFAM" id="SSF89837">
    <property type="entry name" value="Doublecortin (DC)"/>
    <property type="match status" value="2"/>
</dbReference>
<dbReference type="FunFam" id="1.10.510.10:FF:000066">
    <property type="entry name" value="Serine/threonine-protein kinase DCLK1 isoform 2"/>
    <property type="match status" value="1"/>
</dbReference>
<dbReference type="PROSITE" id="PS50011">
    <property type="entry name" value="PROTEIN_KINASE_DOM"/>
    <property type="match status" value="1"/>
</dbReference>
<dbReference type="SUPFAM" id="SSF56112">
    <property type="entry name" value="Protein kinase-like (PK-like)"/>
    <property type="match status" value="1"/>
</dbReference>
<evidence type="ECO:0000256" key="6">
    <source>
        <dbReference type="ARBA" id="ARBA00022553"/>
    </source>
</evidence>
<evidence type="ECO:0000256" key="11">
    <source>
        <dbReference type="ARBA" id="ARBA00022840"/>
    </source>
</evidence>
<evidence type="ECO:0000256" key="17">
    <source>
        <dbReference type="ARBA" id="ARBA00079902"/>
    </source>
</evidence>
<dbReference type="Proteomes" id="UP000472277">
    <property type="component" value="Chromosome 5"/>
</dbReference>
<name>A0A673W1L5_SALTR</name>
<dbReference type="Pfam" id="PF00069">
    <property type="entry name" value="Pkinase"/>
    <property type="match status" value="1"/>
</dbReference>
<dbReference type="GO" id="GO:0005856">
    <property type="term" value="C:cytoskeleton"/>
    <property type="evidence" value="ECO:0007669"/>
    <property type="project" value="UniProtKB-SubCell"/>
</dbReference>
<dbReference type="FunFam" id="3.10.20.230:FF:000001">
    <property type="entry name" value="serine/threonine-protein kinase DCLK1 isoform X1"/>
    <property type="match status" value="1"/>
</dbReference>
<evidence type="ECO:0000256" key="16">
    <source>
        <dbReference type="ARBA" id="ARBA00079695"/>
    </source>
</evidence>
<dbReference type="Gene3D" id="1.10.510.10">
    <property type="entry name" value="Transferase(Phosphotransferase) domain 1"/>
    <property type="match status" value="1"/>
</dbReference>
<protein>
    <recommendedName>
        <fullName evidence="15">Serine/threonine-protein kinase DCLK2</fullName>
        <ecNumber evidence="3">2.7.11.1</ecNumber>
    </recommendedName>
    <alternativeName>
        <fullName evidence="18">CaMK-like CREB regulatory kinase 2</fullName>
    </alternativeName>
    <alternativeName>
        <fullName evidence="16">Doublecortin-like and CAM kinase-like 2</fullName>
    </alternativeName>
    <alternativeName>
        <fullName evidence="17">Doublecortin-like kinase 2</fullName>
    </alternativeName>
</protein>
<keyword evidence="8" id="KW-0677">Repeat</keyword>
<evidence type="ECO:0000256" key="8">
    <source>
        <dbReference type="ARBA" id="ARBA00022737"/>
    </source>
</evidence>
<evidence type="ECO:0000256" key="13">
    <source>
        <dbReference type="ARBA" id="ARBA00047899"/>
    </source>
</evidence>
<dbReference type="GO" id="GO:0007417">
    <property type="term" value="P:central nervous system development"/>
    <property type="evidence" value="ECO:0007669"/>
    <property type="project" value="UniProtKB-ARBA"/>
</dbReference>
<gene>
    <name evidence="23" type="primary">dclk2</name>
</gene>
<evidence type="ECO:0000256" key="3">
    <source>
        <dbReference type="ARBA" id="ARBA00012513"/>
    </source>
</evidence>
<proteinExistence type="inferred from homology"/>
<keyword evidence="10" id="KW-0418">Kinase</keyword>
<evidence type="ECO:0000256" key="15">
    <source>
        <dbReference type="ARBA" id="ARBA00070436"/>
    </source>
</evidence>
<evidence type="ECO:0000256" key="4">
    <source>
        <dbReference type="ARBA" id="ARBA00022490"/>
    </source>
</evidence>
<comment type="catalytic activity">
    <reaction evidence="14">
        <text>L-seryl-[protein] + ATP = O-phospho-L-seryl-[protein] + ADP + H(+)</text>
        <dbReference type="Rhea" id="RHEA:17989"/>
        <dbReference type="Rhea" id="RHEA-COMP:9863"/>
        <dbReference type="Rhea" id="RHEA-COMP:11604"/>
        <dbReference type="ChEBI" id="CHEBI:15378"/>
        <dbReference type="ChEBI" id="CHEBI:29999"/>
        <dbReference type="ChEBI" id="CHEBI:30616"/>
        <dbReference type="ChEBI" id="CHEBI:83421"/>
        <dbReference type="ChEBI" id="CHEBI:456216"/>
        <dbReference type="EC" id="2.7.11.1"/>
    </reaction>
</comment>
<dbReference type="Ensembl" id="ENSSTUT00000002600.1">
    <property type="protein sequence ID" value="ENSSTUP00000002432.1"/>
    <property type="gene ID" value="ENSSTUG00000001206.1"/>
</dbReference>
<dbReference type="InterPro" id="IPR003533">
    <property type="entry name" value="Doublecortin_dom"/>
</dbReference>
<evidence type="ECO:0000256" key="12">
    <source>
        <dbReference type="ARBA" id="ARBA00023212"/>
    </source>
</evidence>
<dbReference type="PANTHER" id="PTHR24347">
    <property type="entry name" value="SERINE/THREONINE-PROTEIN KINASE"/>
    <property type="match status" value="1"/>
</dbReference>
<keyword evidence="11 19" id="KW-0067">ATP-binding</keyword>
<comment type="subcellular location">
    <subcellularLocation>
        <location evidence="1">Cytoplasm</location>
        <location evidence="1">Cytoskeleton</location>
    </subcellularLocation>
</comment>